<sequence>MSSEYTFQIAWLVLGSIIPNPSPFPTDNVMDYFQFKPYGEDKLRKLIWKWKMKKIWNIDYGNTKLIKE</sequence>
<reference evidence="1 2" key="1">
    <citation type="submission" date="2019-05" db="EMBL/GenBank/DDBJ databases">
        <title>Chryseobacterium sp. isolated from King George Island, maritime Antarctica.</title>
        <authorList>
            <person name="Peng X."/>
        </authorList>
    </citation>
    <scope>NUCLEOTIDE SEQUENCE [LARGE SCALE GENOMIC DNA]</scope>
    <source>
        <strain evidence="1 2">7-3A</strain>
    </source>
</reference>
<dbReference type="Proteomes" id="UP000594195">
    <property type="component" value="Chromosome"/>
</dbReference>
<protein>
    <submittedName>
        <fullName evidence="1">Uncharacterized protein</fullName>
    </submittedName>
</protein>
<accession>A0A7M2Y6L4</accession>
<dbReference type="RefSeq" id="WP_193813104.1">
    <property type="nucleotide sequence ID" value="NZ_CP040442.1"/>
</dbReference>
<dbReference type="KEGG" id="kfa:Q73A0000_05675"/>
<keyword evidence="2" id="KW-1185">Reference proteome</keyword>
<dbReference type="EMBL" id="CP040442">
    <property type="protein sequence ID" value="QOW09887.1"/>
    <property type="molecule type" value="Genomic_DNA"/>
</dbReference>
<proteinExistence type="predicted"/>
<name>A0A7M2Y6L4_9FLAO</name>
<evidence type="ECO:0000313" key="2">
    <source>
        <dbReference type="Proteomes" id="UP000594195"/>
    </source>
</evidence>
<dbReference type="AlphaFoldDB" id="A0A7M2Y6L4"/>
<organism evidence="1 2">
    <name type="scientific">Kaistella flava</name>
    <name type="common">ex Peng et al. 2021</name>
    <dbReference type="NCBI Taxonomy" id="2038776"/>
    <lineage>
        <taxon>Bacteria</taxon>
        <taxon>Pseudomonadati</taxon>
        <taxon>Bacteroidota</taxon>
        <taxon>Flavobacteriia</taxon>
        <taxon>Flavobacteriales</taxon>
        <taxon>Weeksellaceae</taxon>
        <taxon>Chryseobacterium group</taxon>
        <taxon>Kaistella</taxon>
    </lineage>
</organism>
<evidence type="ECO:0000313" key="1">
    <source>
        <dbReference type="EMBL" id="QOW09887.1"/>
    </source>
</evidence>
<gene>
    <name evidence="1" type="ORF">Q73A0000_05675</name>
</gene>